<protein>
    <recommendedName>
        <fullName evidence="1">O-acyltransferase WSD1-like N-terminal domain-containing protein</fullName>
    </recommendedName>
</protein>
<accession>A0A9X1S5K5</accession>
<dbReference type="RefSeq" id="WP_229386022.1">
    <property type="nucleotide sequence ID" value="NZ_JAGTTN010000009.1"/>
</dbReference>
<dbReference type="Proteomes" id="UP001139354">
    <property type="component" value="Unassembled WGS sequence"/>
</dbReference>
<evidence type="ECO:0000259" key="1">
    <source>
        <dbReference type="Pfam" id="PF03007"/>
    </source>
</evidence>
<dbReference type="EMBL" id="JAGTTN010000009">
    <property type="protein sequence ID" value="MCC2034020.1"/>
    <property type="molecule type" value="Genomic_DNA"/>
</dbReference>
<proteinExistence type="predicted"/>
<dbReference type="Gene3D" id="3.30.559.10">
    <property type="entry name" value="Chloramphenicol acetyltransferase-like domain"/>
    <property type="match status" value="1"/>
</dbReference>
<name>A0A9X1S5K5_9MICO</name>
<dbReference type="Pfam" id="PF03007">
    <property type="entry name" value="WS_DGAT_cat"/>
    <property type="match status" value="1"/>
</dbReference>
<evidence type="ECO:0000313" key="3">
    <source>
        <dbReference type="Proteomes" id="UP001139354"/>
    </source>
</evidence>
<feature type="domain" description="O-acyltransferase WSD1-like N-terminal" evidence="1">
    <location>
        <begin position="56"/>
        <end position="188"/>
    </location>
</feature>
<comment type="caution">
    <text evidence="2">The sequence shown here is derived from an EMBL/GenBank/DDBJ whole genome shotgun (WGS) entry which is preliminary data.</text>
</comment>
<evidence type="ECO:0000313" key="2">
    <source>
        <dbReference type="EMBL" id="MCC2034020.1"/>
    </source>
</evidence>
<dbReference type="InterPro" id="IPR023213">
    <property type="entry name" value="CAT-like_dom_sf"/>
</dbReference>
<sequence length="446" mass="49548">MTAAPTATAATRGTTRPSRVHAEFMQIWEEGYVSNHISFENMHTPGLFVVAGDALRDSDGALDRERIRRYVDATMASHPAFRVRLQRSFLGLTPPAWVPDDRFDLDRHLVFWDEVLDFETADLRKLSGVDDVVMPLRHPLWRVRITELTNGAVTVGITMHHASMDGLSGMRLFSSTSQPSADAETGSPVDPFAGVRPARGWQLPILAIAQWWRGAGSPRAAWSAYRAKPFLRRVRRVAARLTLPLRYGRGGERAREQALPPRHSAYRKMDAGAAGRRARDLGATLSDLQVAAIIGAWDGEDRVVRLRFPVSFHSTAERGVRNHVRDMEVFGDADADFTKTIESVHRQVEERDDSKPYPPVPGRPIGYSTLLPWVSRPRYFCGAEILDMAPFPASLGRDDLAAAGIMYRGQLFIGANMPIDQDVEATTGRIYELMTGLPDTGRPSPA</sequence>
<organism evidence="2 3">
    <name type="scientific">Microbacterium allomyrinae</name>
    <dbReference type="NCBI Taxonomy" id="2830666"/>
    <lineage>
        <taxon>Bacteria</taxon>
        <taxon>Bacillati</taxon>
        <taxon>Actinomycetota</taxon>
        <taxon>Actinomycetes</taxon>
        <taxon>Micrococcales</taxon>
        <taxon>Microbacteriaceae</taxon>
        <taxon>Microbacterium</taxon>
    </lineage>
</organism>
<dbReference type="GO" id="GO:0045017">
    <property type="term" value="P:glycerolipid biosynthetic process"/>
    <property type="evidence" value="ECO:0007669"/>
    <property type="project" value="InterPro"/>
</dbReference>
<dbReference type="InterPro" id="IPR004255">
    <property type="entry name" value="O-acyltransferase_WSD1_N"/>
</dbReference>
<dbReference type="AlphaFoldDB" id="A0A9X1S5K5"/>
<reference evidence="2" key="1">
    <citation type="submission" date="2021-04" db="EMBL/GenBank/DDBJ databases">
        <title>Microbacterium tenobrionis sp. nov. and Microbacterium allomyrinae sp. nov., isolated from larvae of Tenobrio molitor and Allomyrina dichotoma, respectively.</title>
        <authorList>
            <person name="Lee S.D."/>
        </authorList>
    </citation>
    <scope>NUCLEOTIDE SEQUENCE</scope>
    <source>
        <strain evidence="2">BWT-G7</strain>
    </source>
</reference>
<dbReference type="GO" id="GO:0004144">
    <property type="term" value="F:diacylglycerol O-acyltransferase activity"/>
    <property type="evidence" value="ECO:0007669"/>
    <property type="project" value="InterPro"/>
</dbReference>
<keyword evidence="3" id="KW-1185">Reference proteome</keyword>
<gene>
    <name evidence="2" type="ORF">KEC57_17670</name>
</gene>
<dbReference type="SUPFAM" id="SSF52777">
    <property type="entry name" value="CoA-dependent acyltransferases"/>
    <property type="match status" value="1"/>
</dbReference>